<feature type="region of interest" description="Disordered" evidence="1">
    <location>
        <begin position="223"/>
        <end position="356"/>
    </location>
</feature>
<feature type="compositionally biased region" description="Basic residues" evidence="1">
    <location>
        <begin position="319"/>
        <end position="328"/>
    </location>
</feature>
<evidence type="ECO:0000313" key="2">
    <source>
        <dbReference type="EMBL" id="WIA20643.1"/>
    </source>
</evidence>
<name>A0ABY8UM19_TETOB</name>
<proteinExistence type="predicted"/>
<feature type="compositionally biased region" description="Polar residues" evidence="1">
    <location>
        <begin position="175"/>
        <end position="184"/>
    </location>
</feature>
<evidence type="ECO:0000313" key="3">
    <source>
        <dbReference type="Proteomes" id="UP001244341"/>
    </source>
</evidence>
<feature type="compositionally biased region" description="Low complexity" evidence="1">
    <location>
        <begin position="223"/>
        <end position="235"/>
    </location>
</feature>
<dbReference type="Proteomes" id="UP001244341">
    <property type="component" value="Chromosome 12b"/>
</dbReference>
<feature type="compositionally biased region" description="Low complexity" evidence="1">
    <location>
        <begin position="32"/>
        <end position="45"/>
    </location>
</feature>
<feature type="compositionally biased region" description="Low complexity" evidence="1">
    <location>
        <begin position="287"/>
        <end position="318"/>
    </location>
</feature>
<sequence length="572" mass="61241">MRSQLLFEAPDTQQEAAAASKASTSLEEHHQQQQQQQQQPQQQQQRPASPAWGGAVDLNPAGSFTFPPKTPERLAATCPDELPLVLSHFTTLLHDIQDLDHAGTLGQLHHREVLQAGIAQLNGEFYGALLRAAGKQHEAEMRRANRQDAHAQVSFTTAARSCRSQILHPEALPFTSHNMSSRGTRGSGKRKAEDAAVPAAAAAAEAAAPAAKKRTKAAAAAAAAPASKQPAAAAVKESKKKAAAPGKENKVQKASPAAAGGKVLKAKAKASPAPAAAAAGKGKRKPQAAAAAAPAAAPAAKTKAPAKKQGAAAAGTKTKQPKQKKASKKQQQQQDEEQDEDEQQDEGEEQEEQQQQPVHEQFMALVAEKEAELGKHCIVLGQFDGDEDEATIEDLVGLQKVFVPEQVQDDFIELWSELDDVGNESEEEGEDEDEDGSDGLAAFMKAFMGKFLGTQHSGQMQAILSSHLKAVDKAIKAKQWQAGFCRWAAIVMAARRESHWESHWWEDTDKPAAATVIYNKLRTQWGKLKERSDEELGGLVAEGGGCPKEALGGYLSGMAEEMRGMDYEVEDA</sequence>
<gene>
    <name evidence="2" type="ORF">OEZ85_005022</name>
</gene>
<feature type="compositionally biased region" description="Acidic residues" evidence="1">
    <location>
        <begin position="334"/>
        <end position="352"/>
    </location>
</feature>
<accession>A0ABY8UM19</accession>
<feature type="compositionally biased region" description="Low complexity" evidence="1">
    <location>
        <begin position="257"/>
        <end position="280"/>
    </location>
</feature>
<feature type="region of interest" description="Disordered" evidence="1">
    <location>
        <begin position="169"/>
        <end position="194"/>
    </location>
</feature>
<evidence type="ECO:0000256" key="1">
    <source>
        <dbReference type="SAM" id="MobiDB-lite"/>
    </source>
</evidence>
<reference evidence="2 3" key="1">
    <citation type="submission" date="2023-05" db="EMBL/GenBank/DDBJ databases">
        <title>A 100% complete, gapless, phased diploid assembly of the Scenedesmus obliquus UTEX 3031 genome.</title>
        <authorList>
            <person name="Biondi T.C."/>
            <person name="Hanschen E.R."/>
            <person name="Kwon T."/>
            <person name="Eng W."/>
            <person name="Kruse C.P.S."/>
            <person name="Koehler S.I."/>
            <person name="Kunde Y."/>
            <person name="Gleasner C.D."/>
            <person name="You Mak K.T."/>
            <person name="Polle J."/>
            <person name="Hovde B.T."/>
            <person name="Starkenburg S.R."/>
        </authorList>
    </citation>
    <scope>NUCLEOTIDE SEQUENCE [LARGE SCALE GENOMIC DNA]</scope>
    <source>
        <strain evidence="2 3">DOE0152z</strain>
    </source>
</reference>
<keyword evidence="3" id="KW-1185">Reference proteome</keyword>
<organism evidence="2 3">
    <name type="scientific">Tetradesmus obliquus</name>
    <name type="common">Green alga</name>
    <name type="synonym">Acutodesmus obliquus</name>
    <dbReference type="NCBI Taxonomy" id="3088"/>
    <lineage>
        <taxon>Eukaryota</taxon>
        <taxon>Viridiplantae</taxon>
        <taxon>Chlorophyta</taxon>
        <taxon>core chlorophytes</taxon>
        <taxon>Chlorophyceae</taxon>
        <taxon>CS clade</taxon>
        <taxon>Sphaeropleales</taxon>
        <taxon>Scenedesmaceae</taxon>
        <taxon>Tetradesmus</taxon>
    </lineage>
</organism>
<dbReference type="EMBL" id="CP126219">
    <property type="protein sequence ID" value="WIA20643.1"/>
    <property type="molecule type" value="Genomic_DNA"/>
</dbReference>
<protein>
    <submittedName>
        <fullName evidence="2">Uncharacterized protein</fullName>
    </submittedName>
</protein>
<feature type="region of interest" description="Disordered" evidence="1">
    <location>
        <begin position="1"/>
        <end position="71"/>
    </location>
</feature>
<feature type="compositionally biased region" description="Polar residues" evidence="1">
    <location>
        <begin position="11"/>
        <end position="25"/>
    </location>
</feature>